<dbReference type="EMBL" id="CP107006">
    <property type="protein sequence ID" value="UYQ94126.1"/>
    <property type="molecule type" value="Genomic_DNA"/>
</dbReference>
<dbReference type="RefSeq" id="WP_264282075.1">
    <property type="nucleotide sequence ID" value="NZ_CP107006.1"/>
</dbReference>
<name>A0ABY6J426_9BACT</name>
<accession>A0ABY6J426</accession>
<reference evidence="1" key="1">
    <citation type="submission" date="2022-10" db="EMBL/GenBank/DDBJ databases">
        <title>Chitinophaga sp. nov., isolated from soil.</title>
        <authorList>
            <person name="Jeon C.O."/>
        </authorList>
    </citation>
    <scope>NUCLEOTIDE SEQUENCE</scope>
    <source>
        <strain evidence="1">R8</strain>
    </source>
</reference>
<evidence type="ECO:0000313" key="1">
    <source>
        <dbReference type="EMBL" id="UYQ94126.1"/>
    </source>
</evidence>
<dbReference type="Proteomes" id="UP001162741">
    <property type="component" value="Chromosome"/>
</dbReference>
<sequence>MAKRVYYLSPVKPTAKISCEVKMRSQAFNTSTAKLKRSGSQVIIGRTGNKGEQAGSGNLFESQVGVTQDIIGSKVIFAHSLDLGFATDDDLKVILQAATDEEYEAKWAAYLKLVEEEKWEDVFDILRLSINYVFRGGIDGEQSFEYDYDDVFDHSDDGMVIILSKAVQFVYPNPQL</sequence>
<proteinExistence type="predicted"/>
<protein>
    <submittedName>
        <fullName evidence="1">Uncharacterized protein</fullName>
    </submittedName>
</protein>
<organism evidence="1 2">
    <name type="scientific">Chitinophaga horti</name>
    <dbReference type="NCBI Taxonomy" id="2920382"/>
    <lineage>
        <taxon>Bacteria</taxon>
        <taxon>Pseudomonadati</taxon>
        <taxon>Bacteroidota</taxon>
        <taxon>Chitinophagia</taxon>
        <taxon>Chitinophagales</taxon>
        <taxon>Chitinophagaceae</taxon>
        <taxon>Chitinophaga</taxon>
    </lineage>
</organism>
<keyword evidence="2" id="KW-1185">Reference proteome</keyword>
<evidence type="ECO:0000313" key="2">
    <source>
        <dbReference type="Proteomes" id="UP001162741"/>
    </source>
</evidence>
<gene>
    <name evidence="1" type="ORF">MKQ68_03345</name>
</gene>